<dbReference type="InterPro" id="IPR023753">
    <property type="entry name" value="FAD/NAD-binding_dom"/>
</dbReference>
<dbReference type="PANTHER" id="PTHR43557">
    <property type="entry name" value="APOPTOSIS-INDUCING FACTOR 1"/>
    <property type="match status" value="1"/>
</dbReference>
<evidence type="ECO:0000256" key="1">
    <source>
        <dbReference type="ARBA" id="ARBA00001974"/>
    </source>
</evidence>
<name>A0A7W5YNF8_9ACTN</name>
<keyword evidence="4" id="KW-0560">Oxidoreductase</keyword>
<dbReference type="EMBL" id="JACIBV010000001">
    <property type="protein sequence ID" value="MBB3727402.1"/>
    <property type="molecule type" value="Genomic_DNA"/>
</dbReference>
<evidence type="ECO:0000259" key="6">
    <source>
        <dbReference type="Pfam" id="PF14759"/>
    </source>
</evidence>
<evidence type="ECO:0000313" key="8">
    <source>
        <dbReference type="Proteomes" id="UP000579945"/>
    </source>
</evidence>
<dbReference type="GO" id="GO:0016651">
    <property type="term" value="F:oxidoreductase activity, acting on NAD(P)H"/>
    <property type="evidence" value="ECO:0007669"/>
    <property type="project" value="TreeGrafter"/>
</dbReference>
<dbReference type="GeneID" id="95389706"/>
<comment type="caution">
    <text evidence="7">The sequence shown here is derived from an EMBL/GenBank/DDBJ whole genome shotgun (WGS) entry which is preliminary data.</text>
</comment>
<gene>
    <name evidence="7" type="ORF">FHR33_003262</name>
</gene>
<dbReference type="PANTHER" id="PTHR43557:SF2">
    <property type="entry name" value="RIESKE DOMAIN-CONTAINING PROTEIN-RELATED"/>
    <property type="match status" value="1"/>
</dbReference>
<dbReference type="Pfam" id="PF14759">
    <property type="entry name" value="Reductase_C"/>
    <property type="match status" value="1"/>
</dbReference>
<reference evidence="7 8" key="1">
    <citation type="submission" date="2020-08" db="EMBL/GenBank/DDBJ databases">
        <title>Sequencing the genomes of 1000 actinobacteria strains.</title>
        <authorList>
            <person name="Klenk H.-P."/>
        </authorList>
    </citation>
    <scope>NUCLEOTIDE SEQUENCE [LARGE SCALE GENOMIC DNA]</scope>
    <source>
        <strain evidence="7 8">DSM 44320</strain>
    </source>
</reference>
<dbReference type="InterPro" id="IPR050446">
    <property type="entry name" value="FAD-oxidoreductase/Apoptosis"/>
</dbReference>
<dbReference type="PRINTS" id="PR00411">
    <property type="entry name" value="PNDRDTASEI"/>
</dbReference>
<dbReference type="InterPro" id="IPR028202">
    <property type="entry name" value="Reductase_C"/>
</dbReference>
<dbReference type="SUPFAM" id="SSF51905">
    <property type="entry name" value="FAD/NAD(P)-binding domain"/>
    <property type="match status" value="2"/>
</dbReference>
<feature type="domain" description="FAD/NAD(P)-binding" evidence="5">
    <location>
        <begin position="4"/>
        <end position="299"/>
    </location>
</feature>
<accession>A0A7W5YNF8</accession>
<dbReference type="GO" id="GO:0005737">
    <property type="term" value="C:cytoplasm"/>
    <property type="evidence" value="ECO:0007669"/>
    <property type="project" value="TreeGrafter"/>
</dbReference>
<dbReference type="Gene3D" id="3.30.390.30">
    <property type="match status" value="1"/>
</dbReference>
<organism evidence="7 8">
    <name type="scientific">Nonomuraea dietziae</name>
    <dbReference type="NCBI Taxonomy" id="65515"/>
    <lineage>
        <taxon>Bacteria</taxon>
        <taxon>Bacillati</taxon>
        <taxon>Actinomycetota</taxon>
        <taxon>Actinomycetes</taxon>
        <taxon>Streptosporangiales</taxon>
        <taxon>Streptosporangiaceae</taxon>
        <taxon>Nonomuraea</taxon>
    </lineage>
</organism>
<proteinExistence type="predicted"/>
<keyword evidence="2" id="KW-0285">Flavoprotein</keyword>
<dbReference type="Gene3D" id="3.50.50.60">
    <property type="entry name" value="FAD/NAD(P)-binding domain"/>
    <property type="match status" value="2"/>
</dbReference>
<dbReference type="InterPro" id="IPR016156">
    <property type="entry name" value="FAD/NAD-linked_Rdtase_dimer_sf"/>
</dbReference>
<dbReference type="InterPro" id="IPR036188">
    <property type="entry name" value="FAD/NAD-bd_sf"/>
</dbReference>
<evidence type="ECO:0000256" key="2">
    <source>
        <dbReference type="ARBA" id="ARBA00022630"/>
    </source>
</evidence>
<keyword evidence="3" id="KW-0274">FAD</keyword>
<dbReference type="SUPFAM" id="SSF55424">
    <property type="entry name" value="FAD/NAD-linked reductases, dimerisation (C-terminal) domain"/>
    <property type="match status" value="1"/>
</dbReference>
<feature type="domain" description="Reductase C-terminal" evidence="6">
    <location>
        <begin position="318"/>
        <end position="380"/>
    </location>
</feature>
<keyword evidence="8" id="KW-1185">Reference proteome</keyword>
<dbReference type="Proteomes" id="UP000579945">
    <property type="component" value="Unassembled WGS sequence"/>
</dbReference>
<protein>
    <submittedName>
        <fullName evidence="7">NADPH-dependent 2,4-dienoyl-CoA reductase/sulfur reductase-like enzyme</fullName>
    </submittedName>
</protein>
<evidence type="ECO:0000313" key="7">
    <source>
        <dbReference type="EMBL" id="MBB3727402.1"/>
    </source>
</evidence>
<dbReference type="Pfam" id="PF07992">
    <property type="entry name" value="Pyr_redox_2"/>
    <property type="match status" value="1"/>
</dbReference>
<sequence>MNGVLVIGASVGGLTVVEALRRKGYGGHIRLVGDEPHLPYDRPPLSKEILTGRWPIERALLRDREQLDDLDVELDLGRRAEQLDLEARTVCLDDGRHLRYDSLVIATGLAPRPLPFQPAVAGIHTLRTVDDALALRRELPTARRVVGIGAGVLGCEIAAAARSLGRQVTLIDPLSVPMARQIGGELGARIAAMHQRRGVHLRMGAGVCGFNSVNGRIGAVELADGEVVPTDLAVIAVGSVPATDWLTSSGLTLSDGIACDAYCRAAPDVYAVGDVARWRHPVTGVSTRLENRTNATEQAITVAANILRADRPYTPTPYFWTDQYDTKIQVHGVIAPDSRIRLIEGDAAAGRFVALAESGDTVTAAIGWNHPRGVRTARRRLVMDP</sequence>
<comment type="cofactor">
    <cofactor evidence="1">
        <name>FAD</name>
        <dbReference type="ChEBI" id="CHEBI:57692"/>
    </cofactor>
</comment>
<dbReference type="AlphaFoldDB" id="A0A7W5YNF8"/>
<dbReference type="PRINTS" id="PR00368">
    <property type="entry name" value="FADPNR"/>
</dbReference>
<evidence type="ECO:0000256" key="4">
    <source>
        <dbReference type="ARBA" id="ARBA00023002"/>
    </source>
</evidence>
<evidence type="ECO:0000259" key="5">
    <source>
        <dbReference type="Pfam" id="PF07992"/>
    </source>
</evidence>
<dbReference type="RefSeq" id="WP_183647915.1">
    <property type="nucleotide sequence ID" value="NZ_JACIBV010000001.1"/>
</dbReference>
<evidence type="ECO:0000256" key="3">
    <source>
        <dbReference type="ARBA" id="ARBA00022827"/>
    </source>
</evidence>